<dbReference type="Proteomes" id="UP000519023">
    <property type="component" value="Unassembled WGS sequence"/>
</dbReference>
<evidence type="ECO:0000313" key="1">
    <source>
        <dbReference type="EMBL" id="NML12871.1"/>
    </source>
</evidence>
<comment type="caution">
    <text evidence="1">The sequence shown here is derived from an EMBL/GenBank/DDBJ whole genome shotgun (WGS) entry which is preliminary data.</text>
</comment>
<dbReference type="AlphaFoldDB" id="A0A7X9WZM7"/>
<accession>A0A7X9WZM7</accession>
<organism evidence="1 2">
    <name type="scientific">Sphingobium psychrophilum</name>
    <dbReference type="NCBI Taxonomy" id="2728834"/>
    <lineage>
        <taxon>Bacteria</taxon>
        <taxon>Pseudomonadati</taxon>
        <taxon>Pseudomonadota</taxon>
        <taxon>Alphaproteobacteria</taxon>
        <taxon>Sphingomonadales</taxon>
        <taxon>Sphingomonadaceae</taxon>
        <taxon>Sphingobium</taxon>
    </lineage>
</organism>
<sequence length="84" mass="9324">MALHGAGVHTHHAVAQVIANNLQRDNPILAEQEAARSLGWIADQLDQGRQFDVAKTKRREDGVIHAVIEPIHQEMFGGRVRVAR</sequence>
<keyword evidence="2" id="KW-1185">Reference proteome</keyword>
<evidence type="ECO:0000313" key="2">
    <source>
        <dbReference type="Proteomes" id="UP000519023"/>
    </source>
</evidence>
<protein>
    <submittedName>
        <fullName evidence="1">Uncharacterized protein</fullName>
    </submittedName>
</protein>
<gene>
    <name evidence="1" type="ORF">HHL08_22515</name>
</gene>
<name>A0A7X9WZM7_9SPHN</name>
<dbReference type="RefSeq" id="WP_169575200.1">
    <property type="nucleotide sequence ID" value="NZ_JABBFV010000028.1"/>
</dbReference>
<reference evidence="1 2" key="1">
    <citation type="submission" date="2020-04" db="EMBL/GenBank/DDBJ databases">
        <title>Sphingobium sp. AR-3-1 isolated from Arctic soil.</title>
        <authorList>
            <person name="Dahal R.H."/>
            <person name="Chaudhary D.K."/>
        </authorList>
    </citation>
    <scope>NUCLEOTIDE SEQUENCE [LARGE SCALE GENOMIC DNA]</scope>
    <source>
        <strain evidence="1 2">AR-3-1</strain>
    </source>
</reference>
<dbReference type="EMBL" id="JABBFV010000028">
    <property type="protein sequence ID" value="NML12871.1"/>
    <property type="molecule type" value="Genomic_DNA"/>
</dbReference>
<proteinExistence type="predicted"/>